<dbReference type="EMBL" id="LS483469">
    <property type="protein sequence ID" value="SQI40429.1"/>
    <property type="molecule type" value="Genomic_DNA"/>
</dbReference>
<dbReference type="Proteomes" id="UP000248897">
    <property type="component" value="Chromosome 1"/>
</dbReference>
<evidence type="ECO:0000256" key="1">
    <source>
        <dbReference type="ARBA" id="ARBA00023125"/>
    </source>
</evidence>
<protein>
    <submittedName>
        <fullName evidence="5">Rut operon repressor</fullName>
    </submittedName>
    <submittedName>
        <fullName evidence="4">TetR family transcriptional regulator</fullName>
    </submittedName>
</protein>
<dbReference type="EMBL" id="CP065673">
    <property type="protein sequence ID" value="QPS20768.1"/>
    <property type="molecule type" value="Genomic_DNA"/>
</dbReference>
<organism evidence="5 6">
    <name type="scientific">Serratia plymuthica</name>
    <dbReference type="NCBI Taxonomy" id="82996"/>
    <lineage>
        <taxon>Bacteria</taxon>
        <taxon>Pseudomonadati</taxon>
        <taxon>Pseudomonadota</taxon>
        <taxon>Gammaproteobacteria</taxon>
        <taxon>Enterobacterales</taxon>
        <taxon>Yersiniaceae</taxon>
        <taxon>Serratia</taxon>
    </lineage>
</organism>
<feature type="DNA-binding region" description="H-T-H motif" evidence="2">
    <location>
        <begin position="40"/>
        <end position="59"/>
    </location>
</feature>
<dbReference type="InterPro" id="IPR001647">
    <property type="entry name" value="HTH_TetR"/>
</dbReference>
<accession>A0A2X4UPF7</accession>
<dbReference type="InterPro" id="IPR041474">
    <property type="entry name" value="NicS_C"/>
</dbReference>
<dbReference type="Pfam" id="PF17938">
    <property type="entry name" value="TetR_C_29"/>
    <property type="match status" value="1"/>
</dbReference>
<keyword evidence="1 2" id="KW-0238">DNA-binding</keyword>
<dbReference type="InterPro" id="IPR050109">
    <property type="entry name" value="HTH-type_TetR-like_transc_reg"/>
</dbReference>
<evidence type="ECO:0000256" key="2">
    <source>
        <dbReference type="PROSITE-ProRule" id="PRU00335"/>
    </source>
</evidence>
<dbReference type="SUPFAM" id="SSF48498">
    <property type="entry name" value="Tetracyclin repressor-like, C-terminal domain"/>
    <property type="match status" value="1"/>
</dbReference>
<dbReference type="GO" id="GO:0003677">
    <property type="term" value="F:DNA binding"/>
    <property type="evidence" value="ECO:0007669"/>
    <property type="project" value="UniProtKB-UniRule"/>
</dbReference>
<gene>
    <name evidence="5" type="primary">rutR_3</name>
    <name evidence="4" type="ORF">I6G64_25010</name>
    <name evidence="5" type="ORF">NCTC12961_03112</name>
</gene>
<feature type="domain" description="HTH tetR-type" evidence="3">
    <location>
        <begin position="17"/>
        <end position="77"/>
    </location>
</feature>
<dbReference type="PANTHER" id="PTHR30328:SF54">
    <property type="entry name" value="HTH-TYPE TRANSCRIPTIONAL REPRESSOR SCO4008"/>
    <property type="match status" value="1"/>
</dbReference>
<dbReference type="STRING" id="82996.ADP72_23560"/>
<evidence type="ECO:0000313" key="6">
    <source>
        <dbReference type="Proteomes" id="UP000248897"/>
    </source>
</evidence>
<dbReference type="Pfam" id="PF00440">
    <property type="entry name" value="TetR_N"/>
    <property type="match status" value="1"/>
</dbReference>
<dbReference type="PROSITE" id="PS50977">
    <property type="entry name" value="HTH_TETR_2"/>
    <property type="match status" value="1"/>
</dbReference>
<dbReference type="PANTHER" id="PTHR30328">
    <property type="entry name" value="TRANSCRIPTIONAL REPRESSOR"/>
    <property type="match status" value="1"/>
</dbReference>
<reference evidence="4 7" key="2">
    <citation type="submission" date="2020-12" db="EMBL/GenBank/DDBJ databases">
        <title>FDA dAtabase for Regulatory Grade micrObial Sequences (FDA-ARGOS): Supporting development and validation of Infectious Disease Dx tests.</title>
        <authorList>
            <person name="Sproer C."/>
            <person name="Gronow S."/>
            <person name="Severitt S."/>
            <person name="Schroder I."/>
            <person name="Tallon L."/>
            <person name="Sadzewicz L."/>
            <person name="Zhao X."/>
            <person name="Boylan J."/>
            <person name="Ott S."/>
            <person name="Bowen H."/>
            <person name="Vavikolanu K."/>
            <person name="Mehta A."/>
            <person name="Aluvathingal J."/>
            <person name="Nadendla S."/>
            <person name="Lowell S."/>
            <person name="Myers T."/>
            <person name="Yan Y."/>
            <person name="Sichtig H."/>
        </authorList>
    </citation>
    <scope>NUCLEOTIDE SEQUENCE [LARGE SCALE GENOMIC DNA]</scope>
    <source>
        <strain evidence="4 7">FDAARGOS_907</strain>
    </source>
</reference>
<dbReference type="SUPFAM" id="SSF46689">
    <property type="entry name" value="Homeodomain-like"/>
    <property type="match status" value="1"/>
</dbReference>
<sequence length="215" mass="24714">MLNNDEIPATKRKNDPVGLKQRIFAGALCEFAEAGLKGARMENIAEHASTTKRMVVYHFKNKESLYLEVLEHVYQHIRAHESALDLQALPPVEAMTRLVEESFNYHAEHPDFIRVICMENMLRGQYIRQSPRIKALNQSALTLLEDILQRGKQNREFTADASAADVHRLISSLCFHYVANQYTFNTLFESHEPPEDQVIHNRRLAVVATLRYLAL</sequence>
<dbReference type="RefSeq" id="WP_063199566.1">
    <property type="nucleotide sequence ID" value="NZ_CAMITG010000002.1"/>
</dbReference>
<proteinExistence type="predicted"/>
<evidence type="ECO:0000259" key="3">
    <source>
        <dbReference type="PROSITE" id="PS50977"/>
    </source>
</evidence>
<name>A0A2X4UPF7_SERPL</name>
<evidence type="ECO:0000313" key="4">
    <source>
        <dbReference type="EMBL" id="QPS20768.1"/>
    </source>
</evidence>
<dbReference type="InterPro" id="IPR036271">
    <property type="entry name" value="Tet_transcr_reg_TetR-rel_C_sf"/>
</dbReference>
<evidence type="ECO:0000313" key="7">
    <source>
        <dbReference type="Proteomes" id="UP000594967"/>
    </source>
</evidence>
<dbReference type="Gene3D" id="1.10.357.10">
    <property type="entry name" value="Tetracycline Repressor, domain 2"/>
    <property type="match status" value="1"/>
</dbReference>
<keyword evidence="7" id="KW-1185">Reference proteome</keyword>
<dbReference type="AlphaFoldDB" id="A0A2X4UPF7"/>
<dbReference type="InterPro" id="IPR009057">
    <property type="entry name" value="Homeodomain-like_sf"/>
</dbReference>
<dbReference type="Proteomes" id="UP000594967">
    <property type="component" value="Chromosome"/>
</dbReference>
<reference evidence="5 6" key="1">
    <citation type="submission" date="2018-06" db="EMBL/GenBank/DDBJ databases">
        <authorList>
            <consortium name="Pathogen Informatics"/>
            <person name="Doyle S."/>
        </authorList>
    </citation>
    <scope>NUCLEOTIDE SEQUENCE [LARGE SCALE GENOMIC DNA]</scope>
    <source>
        <strain evidence="5 6">NCTC12961</strain>
    </source>
</reference>
<evidence type="ECO:0000313" key="5">
    <source>
        <dbReference type="EMBL" id="SQI40429.1"/>
    </source>
</evidence>